<evidence type="ECO:0000313" key="1">
    <source>
        <dbReference type="EMBL" id="KJW04778.1"/>
    </source>
</evidence>
<organism evidence="1 2">
    <name type="scientific">Rickettsia argasii T170-B</name>
    <dbReference type="NCBI Taxonomy" id="1268837"/>
    <lineage>
        <taxon>Bacteria</taxon>
        <taxon>Pseudomonadati</taxon>
        <taxon>Pseudomonadota</taxon>
        <taxon>Alphaproteobacteria</taxon>
        <taxon>Rickettsiales</taxon>
        <taxon>Rickettsiaceae</taxon>
        <taxon>Rickettsieae</taxon>
        <taxon>Rickettsia</taxon>
        <taxon>spotted fever group</taxon>
    </lineage>
</organism>
<protein>
    <submittedName>
        <fullName evidence="1">RPE1 domain protein</fullName>
    </submittedName>
</protein>
<dbReference type="AlphaFoldDB" id="A0A0F3REU1"/>
<dbReference type="EMBL" id="LAOQ01000003">
    <property type="protein sequence ID" value="KJW04778.1"/>
    <property type="molecule type" value="Genomic_DNA"/>
</dbReference>
<dbReference type="NCBIfam" id="TIGR01045">
    <property type="entry name" value="RPE1"/>
    <property type="match status" value="1"/>
</dbReference>
<reference evidence="1 2" key="1">
    <citation type="submission" date="2015-01" db="EMBL/GenBank/DDBJ databases">
        <title>Genome Sequencing of Rickettsiales /home/snadendla/prok_pipe/test/illegal_ec_num.txt.</title>
        <authorList>
            <person name="Daugherty S.C."/>
            <person name="Su Q."/>
            <person name="Abolude K."/>
            <person name="Beier-Sexton M."/>
            <person name="Carlyon J.A."/>
            <person name="Carter R."/>
            <person name="Day N.P."/>
            <person name="Dumler S.J."/>
            <person name="Dyachenko V."/>
            <person name="Godinez A."/>
            <person name="Kurtti T.J."/>
            <person name="Lichay M."/>
            <person name="Mullins K.E."/>
            <person name="Ott S."/>
            <person name="Pappas-Brown V."/>
            <person name="Paris D.H."/>
            <person name="Patel P."/>
            <person name="Richards A.L."/>
            <person name="Sadzewicz L."/>
            <person name="Sears K."/>
            <person name="Seidman D."/>
            <person name="Sengamalay N."/>
            <person name="Stenos J."/>
            <person name="Tallon L.J."/>
            <person name="Vincent G."/>
            <person name="Fraser C.M."/>
            <person name="Munderloh U."/>
            <person name="Dunning-Hotopp J.C."/>
        </authorList>
    </citation>
    <scope>NUCLEOTIDE SEQUENCE [LARGE SCALE GENOMIC DNA]</scope>
    <source>
        <strain evidence="1 2">T170-B</strain>
    </source>
</reference>
<sequence>MGKRGIDFEAYNRSVYIICEDYKQISSVANFSNRHLQKLAYREEFEGDTARRTAAYIEVREDLSTGSTYKLPLAVEFPKMSNKTSIFTI</sequence>
<dbReference type="PATRIC" id="fig|1268837.3.peg.1301"/>
<comment type="caution">
    <text evidence="1">The sequence shown here is derived from an EMBL/GenBank/DDBJ whole genome shotgun (WGS) entry which is preliminary data.</text>
</comment>
<evidence type="ECO:0000313" key="2">
    <source>
        <dbReference type="Proteomes" id="UP000033736"/>
    </source>
</evidence>
<dbReference type="Proteomes" id="UP000033736">
    <property type="component" value="Unassembled WGS sequence"/>
</dbReference>
<dbReference type="InterPro" id="IPR005728">
    <property type="entry name" value="RPE1"/>
</dbReference>
<gene>
    <name evidence="1" type="ORF">RAT170B_1097</name>
</gene>
<keyword evidence="2" id="KW-1185">Reference proteome</keyword>
<name>A0A0F3REU1_9RICK</name>
<dbReference type="RefSeq" id="WP_045805748.1">
    <property type="nucleotide sequence ID" value="NZ_LAOQ01000003.1"/>
</dbReference>
<accession>A0A0F3REU1</accession>
<proteinExistence type="predicted"/>